<dbReference type="Proteomes" id="UP001219518">
    <property type="component" value="Unassembled WGS sequence"/>
</dbReference>
<dbReference type="AlphaFoldDB" id="A0AAE1I0R8"/>
<evidence type="ECO:0000313" key="2">
    <source>
        <dbReference type="EMBL" id="KAK3930910.1"/>
    </source>
</evidence>
<feature type="compositionally biased region" description="Polar residues" evidence="1">
    <location>
        <begin position="105"/>
        <end position="120"/>
    </location>
</feature>
<feature type="region of interest" description="Disordered" evidence="1">
    <location>
        <begin position="97"/>
        <end position="120"/>
    </location>
</feature>
<reference evidence="2" key="1">
    <citation type="submission" date="2021-07" db="EMBL/GenBank/DDBJ databases">
        <authorList>
            <person name="Catto M.A."/>
            <person name="Jacobson A."/>
            <person name="Kennedy G."/>
            <person name="Labadie P."/>
            <person name="Hunt B.G."/>
            <person name="Srinivasan R."/>
        </authorList>
    </citation>
    <scope>NUCLEOTIDE SEQUENCE</scope>
    <source>
        <strain evidence="2">PL_HMW_Pooled</strain>
        <tissue evidence="2">Head</tissue>
    </source>
</reference>
<keyword evidence="3" id="KW-1185">Reference proteome</keyword>
<evidence type="ECO:0000313" key="3">
    <source>
        <dbReference type="Proteomes" id="UP001219518"/>
    </source>
</evidence>
<keyword evidence="2" id="KW-0396">Initiation factor</keyword>
<dbReference type="EMBL" id="JAHWGI010001414">
    <property type="protein sequence ID" value="KAK3930910.1"/>
    <property type="molecule type" value="Genomic_DNA"/>
</dbReference>
<comment type="caution">
    <text evidence="2">The sequence shown here is derived from an EMBL/GenBank/DDBJ whole genome shotgun (WGS) entry which is preliminary data.</text>
</comment>
<proteinExistence type="predicted"/>
<reference evidence="2" key="2">
    <citation type="journal article" date="2023" name="BMC Genomics">
        <title>Pest status, molecular evolution, and epigenetic factors derived from the genome assembly of Frankliniella fusca, a thysanopteran phytovirus vector.</title>
        <authorList>
            <person name="Catto M.A."/>
            <person name="Labadie P.E."/>
            <person name="Jacobson A.L."/>
            <person name="Kennedy G.G."/>
            <person name="Srinivasan R."/>
            <person name="Hunt B.G."/>
        </authorList>
    </citation>
    <scope>NUCLEOTIDE SEQUENCE</scope>
    <source>
        <strain evidence="2">PL_HMW_Pooled</strain>
    </source>
</reference>
<keyword evidence="2" id="KW-0648">Protein biosynthesis</keyword>
<name>A0AAE1I0R8_9NEOP</name>
<dbReference type="GO" id="GO:0003743">
    <property type="term" value="F:translation initiation factor activity"/>
    <property type="evidence" value="ECO:0007669"/>
    <property type="project" value="UniProtKB-KW"/>
</dbReference>
<sequence>MSDRIKQTYFKGSVAGSNMRSQLMSLKRSQMMCWGQKFRGRCVYRSQQTSLKRSWKEFSNGEEDIKEPSKKLTSWKQQYVASEEVSEKFTSRKQQYVASEKESSMSRSRQAYPTVASSSQ</sequence>
<evidence type="ECO:0000256" key="1">
    <source>
        <dbReference type="SAM" id="MobiDB-lite"/>
    </source>
</evidence>
<accession>A0AAE1I0R8</accession>
<gene>
    <name evidence="2" type="ORF">KUF71_005890</name>
</gene>
<protein>
    <submittedName>
        <fullName evidence="2">Eukaryotic translation initiation factor 3 subunit G</fullName>
    </submittedName>
</protein>
<organism evidence="2 3">
    <name type="scientific">Frankliniella fusca</name>
    <dbReference type="NCBI Taxonomy" id="407009"/>
    <lineage>
        <taxon>Eukaryota</taxon>
        <taxon>Metazoa</taxon>
        <taxon>Ecdysozoa</taxon>
        <taxon>Arthropoda</taxon>
        <taxon>Hexapoda</taxon>
        <taxon>Insecta</taxon>
        <taxon>Pterygota</taxon>
        <taxon>Neoptera</taxon>
        <taxon>Paraneoptera</taxon>
        <taxon>Thysanoptera</taxon>
        <taxon>Terebrantia</taxon>
        <taxon>Thripoidea</taxon>
        <taxon>Thripidae</taxon>
        <taxon>Frankliniella</taxon>
    </lineage>
</organism>